<protein>
    <submittedName>
        <fullName evidence="1">Uncharacterized protein</fullName>
    </submittedName>
</protein>
<keyword evidence="2" id="KW-1185">Reference proteome</keyword>
<reference evidence="1 2" key="1">
    <citation type="submission" date="2019-05" db="EMBL/GenBank/DDBJ databases">
        <title>Emergence of the Ug99 lineage of the wheat stem rust pathogen through somatic hybridization.</title>
        <authorList>
            <person name="Li F."/>
            <person name="Upadhyaya N.M."/>
            <person name="Sperschneider J."/>
            <person name="Matny O."/>
            <person name="Nguyen-Phuc H."/>
            <person name="Mago R."/>
            <person name="Raley C."/>
            <person name="Miller M.E."/>
            <person name="Silverstein K.A.T."/>
            <person name="Henningsen E."/>
            <person name="Hirsch C.D."/>
            <person name="Visser B."/>
            <person name="Pretorius Z.A."/>
            <person name="Steffenson B.J."/>
            <person name="Schwessinger B."/>
            <person name="Dodds P.N."/>
            <person name="Figueroa M."/>
        </authorList>
    </citation>
    <scope>NUCLEOTIDE SEQUENCE [LARGE SCALE GENOMIC DNA]</scope>
    <source>
        <strain evidence="1">21-0</strain>
    </source>
</reference>
<name>A0A5B0QAP8_PUCGR</name>
<evidence type="ECO:0000313" key="1">
    <source>
        <dbReference type="EMBL" id="KAA1110179.1"/>
    </source>
</evidence>
<dbReference type="EMBL" id="VSWC01000027">
    <property type="protein sequence ID" value="KAA1110179.1"/>
    <property type="molecule type" value="Genomic_DNA"/>
</dbReference>
<evidence type="ECO:0000313" key="2">
    <source>
        <dbReference type="Proteomes" id="UP000324748"/>
    </source>
</evidence>
<accession>A0A5B0QAP8</accession>
<dbReference type="Proteomes" id="UP000324748">
    <property type="component" value="Unassembled WGS sequence"/>
</dbReference>
<gene>
    <name evidence="1" type="ORF">PGT21_013416</name>
</gene>
<sequence length="138" mass="14878">MLLGTGIWTTQDPSFNRLSKRVPLWKVRRTLGDFLHFSAPQHVLLRFVVRGNLLDGLVAPPFPLLLQTPLLPAIPHTSFLLLPTQSSAVTPSHSACHPSDTCQSAYSSGHPLDRSPTAASASGLLRTPLLPLGAPTPF</sequence>
<organism evidence="1 2">
    <name type="scientific">Puccinia graminis f. sp. tritici</name>
    <dbReference type="NCBI Taxonomy" id="56615"/>
    <lineage>
        <taxon>Eukaryota</taxon>
        <taxon>Fungi</taxon>
        <taxon>Dikarya</taxon>
        <taxon>Basidiomycota</taxon>
        <taxon>Pucciniomycotina</taxon>
        <taxon>Pucciniomycetes</taxon>
        <taxon>Pucciniales</taxon>
        <taxon>Pucciniaceae</taxon>
        <taxon>Puccinia</taxon>
    </lineage>
</organism>
<comment type="caution">
    <text evidence="1">The sequence shown here is derived from an EMBL/GenBank/DDBJ whole genome shotgun (WGS) entry which is preliminary data.</text>
</comment>
<dbReference type="AlphaFoldDB" id="A0A5B0QAP8"/>
<proteinExistence type="predicted"/>